<dbReference type="NCBIfam" id="TIGR00229">
    <property type="entry name" value="sensory_box"/>
    <property type="match status" value="2"/>
</dbReference>
<dbReference type="Gene3D" id="3.30.450.20">
    <property type="entry name" value="PAS domain"/>
    <property type="match status" value="2"/>
</dbReference>
<dbReference type="CDD" id="cd00130">
    <property type="entry name" value="PAS"/>
    <property type="match status" value="2"/>
</dbReference>
<evidence type="ECO:0000256" key="1">
    <source>
        <dbReference type="ARBA" id="ARBA00022801"/>
    </source>
</evidence>
<dbReference type="InterPro" id="IPR035965">
    <property type="entry name" value="PAS-like_dom_sf"/>
</dbReference>
<dbReference type="PROSITE" id="PS50112">
    <property type="entry name" value="PAS"/>
    <property type="match status" value="1"/>
</dbReference>
<protein>
    <submittedName>
        <fullName evidence="3">SpoIIE family protein phosphatase</fullName>
    </submittedName>
</protein>
<dbReference type="SUPFAM" id="SSF55874">
    <property type="entry name" value="ATPase domain of HSP90 chaperone/DNA topoisomerase II/histidine kinase"/>
    <property type="match status" value="1"/>
</dbReference>
<dbReference type="InterPro" id="IPR001932">
    <property type="entry name" value="PPM-type_phosphatase-like_dom"/>
</dbReference>
<dbReference type="CDD" id="cd16936">
    <property type="entry name" value="HATPase_RsbW-like"/>
    <property type="match status" value="1"/>
</dbReference>
<dbReference type="RefSeq" id="WP_229335036.1">
    <property type="nucleotide sequence ID" value="NZ_JAINUL010000001.1"/>
</dbReference>
<dbReference type="Pfam" id="PF08448">
    <property type="entry name" value="PAS_4"/>
    <property type="match status" value="1"/>
</dbReference>
<dbReference type="InterPro" id="IPR013656">
    <property type="entry name" value="PAS_4"/>
</dbReference>
<dbReference type="InterPro" id="IPR029016">
    <property type="entry name" value="GAF-like_dom_sf"/>
</dbReference>
<dbReference type="Gene3D" id="3.30.565.10">
    <property type="entry name" value="Histidine kinase-like ATPase, C-terminal domain"/>
    <property type="match status" value="1"/>
</dbReference>
<comment type="caution">
    <text evidence="3">The sequence shown here is derived from an EMBL/GenBank/DDBJ whole genome shotgun (WGS) entry which is preliminary data.</text>
</comment>
<dbReference type="SUPFAM" id="SSF81606">
    <property type="entry name" value="PP2C-like"/>
    <property type="match status" value="1"/>
</dbReference>
<gene>
    <name evidence="3" type="ORF">K7B10_06655</name>
</gene>
<dbReference type="Gene3D" id="3.60.40.10">
    <property type="entry name" value="PPM-type phosphatase domain"/>
    <property type="match status" value="1"/>
</dbReference>
<dbReference type="Pfam" id="PF07228">
    <property type="entry name" value="SpoIIE"/>
    <property type="match status" value="1"/>
</dbReference>
<dbReference type="Pfam" id="PF13581">
    <property type="entry name" value="HATPase_c_2"/>
    <property type="match status" value="1"/>
</dbReference>
<dbReference type="SMART" id="SM00091">
    <property type="entry name" value="PAS"/>
    <property type="match status" value="2"/>
</dbReference>
<dbReference type="SUPFAM" id="SSF55785">
    <property type="entry name" value="PYP-like sensor domain (PAS domain)"/>
    <property type="match status" value="2"/>
</dbReference>
<dbReference type="SMART" id="SM00331">
    <property type="entry name" value="PP2C_SIG"/>
    <property type="match status" value="1"/>
</dbReference>
<evidence type="ECO:0000313" key="4">
    <source>
        <dbReference type="Proteomes" id="UP001520654"/>
    </source>
</evidence>
<keyword evidence="4" id="KW-1185">Reference proteome</keyword>
<dbReference type="InterPro" id="IPR036890">
    <property type="entry name" value="HATPase_C_sf"/>
</dbReference>
<feature type="domain" description="PAS" evidence="2">
    <location>
        <begin position="25"/>
        <end position="70"/>
    </location>
</feature>
<reference evidence="3 4" key="1">
    <citation type="submission" date="2021-08" db="EMBL/GenBank/DDBJ databases">
        <title>Genomic Architecture of Streptomyces flavotricini NGL1 and Streptomyces erythrochromogenes HMS4 With Differential Plant Beneficial attributes and laccase production capabilities.</title>
        <authorList>
            <person name="Salwan R."/>
            <person name="Kaur R."/>
            <person name="Sharma V."/>
        </authorList>
    </citation>
    <scope>NUCLEOTIDE SEQUENCE [LARGE SCALE GENOMIC DNA]</scope>
    <source>
        <strain evidence="3 4">NGL1</strain>
    </source>
</reference>
<dbReference type="Pfam" id="PF00989">
    <property type="entry name" value="PAS"/>
    <property type="match status" value="1"/>
</dbReference>
<evidence type="ECO:0000259" key="2">
    <source>
        <dbReference type="PROSITE" id="PS50112"/>
    </source>
</evidence>
<evidence type="ECO:0000313" key="3">
    <source>
        <dbReference type="EMBL" id="MCC0094474.1"/>
    </source>
</evidence>
<dbReference type="SMART" id="SM00065">
    <property type="entry name" value="GAF"/>
    <property type="match status" value="1"/>
</dbReference>
<dbReference type="InterPro" id="IPR013767">
    <property type="entry name" value="PAS_fold"/>
</dbReference>
<dbReference type="InterPro" id="IPR003594">
    <property type="entry name" value="HATPase_dom"/>
</dbReference>
<dbReference type="InterPro" id="IPR000014">
    <property type="entry name" value="PAS"/>
</dbReference>
<dbReference type="Proteomes" id="UP001520654">
    <property type="component" value="Unassembled WGS sequence"/>
</dbReference>
<name>A0ABS8E0M8_9ACTN</name>
<dbReference type="InterPro" id="IPR036457">
    <property type="entry name" value="PPM-type-like_dom_sf"/>
</dbReference>
<dbReference type="SUPFAM" id="SSF55781">
    <property type="entry name" value="GAF domain-like"/>
    <property type="match status" value="1"/>
</dbReference>
<dbReference type="EMBL" id="JAINUL010000001">
    <property type="protein sequence ID" value="MCC0094474.1"/>
    <property type="molecule type" value="Genomic_DNA"/>
</dbReference>
<organism evidence="3 4">
    <name type="scientific">Streptomyces flavotricini</name>
    <dbReference type="NCBI Taxonomy" id="66888"/>
    <lineage>
        <taxon>Bacteria</taxon>
        <taxon>Bacillati</taxon>
        <taxon>Actinomycetota</taxon>
        <taxon>Actinomycetes</taxon>
        <taxon>Kitasatosporales</taxon>
        <taxon>Streptomycetaceae</taxon>
        <taxon>Streptomyces</taxon>
    </lineage>
</organism>
<dbReference type="Pfam" id="PF01590">
    <property type="entry name" value="GAF"/>
    <property type="match status" value="1"/>
</dbReference>
<keyword evidence="1" id="KW-0378">Hydrolase</keyword>
<proteinExistence type="predicted"/>
<sequence>MDARAPGPGEAPEDPFALHNSASAVLDGHGRVVGWSERAQEHLGYPPEEVLGREALEFLCDPRDREAVRDAAAACERDRGWSGILPVLHRSGRRVELGFRARAVVRAGSAREWFLVVAPAEEVLRWETDRSVLDGLFRRSPIGLSVHAPDLSVLRINRALARFTQLSAAEIRGLRIGDFLIGPDVKTIETRLRRVLETGAPLIFTEQPCRLRSDPDHERVVSVSAFRMQEPSGGILGVTQLVEDVTDRYRARHRLALLNRASSRIGTTLDLAQTTRELADVAVPDLADAVSVDLLESVARGEEPAAREAGGPVRRMAVHSVMAEALRVMYSDGELFRFDPRTPQARCLAEQRPILEPVLRSDPGWYFRDQERRRRALGLEAHSLIVVPLTARGALLGLLSLWRAGRPEPFEEDDLTLAEEFAARAALCIDNARRYTQQHQAALTLQRSLLPQALPEYSAVEVAHLYLPADPATGVGGDWFDVIPLSGARVALVVGDVVGHGLHAAATMGRLRTAVHTLAGLDYAPDEVLSHLDDLVNRLAAEQERADGHPPGQQIVGATCLYAVYDPTSRRCTLARAGHLPPVVVTSDGTVSLPDLPEGPPLGLGGLPFESAELELAEGSLLALYTDGLVEAGGLDLDQGLERLREVLCRPGRSLEETCTDVQDALLPDHPPDDVALLLARTRVLAPERVASWEMPAEPTAAARARHLTETTLTGWGLGELAFTAELVVSELVTNAYRYGGGTPLTLRLIRDRSLVCEVSDGSSTAPHLRRARTTDEGGRGLFLVAQLTERWGTRYTRDGKTVWTEFSLAAAAEGHSEAVANLVLK</sequence>
<dbReference type="InterPro" id="IPR052016">
    <property type="entry name" value="Bact_Sigma-Reg"/>
</dbReference>
<dbReference type="PANTHER" id="PTHR43156">
    <property type="entry name" value="STAGE II SPORULATION PROTEIN E-RELATED"/>
    <property type="match status" value="1"/>
</dbReference>
<dbReference type="InterPro" id="IPR003018">
    <property type="entry name" value="GAF"/>
</dbReference>
<accession>A0ABS8E0M8</accession>
<dbReference type="PANTHER" id="PTHR43156:SF2">
    <property type="entry name" value="STAGE II SPORULATION PROTEIN E"/>
    <property type="match status" value="1"/>
</dbReference>
<dbReference type="Gene3D" id="3.30.450.40">
    <property type="match status" value="1"/>
</dbReference>